<feature type="compositionally biased region" description="Low complexity" evidence="3">
    <location>
        <begin position="980"/>
        <end position="992"/>
    </location>
</feature>
<dbReference type="Pfam" id="PF04082">
    <property type="entry name" value="Fungal_trans"/>
    <property type="match status" value="1"/>
</dbReference>
<feature type="domain" description="Zn(2)-C6 fungal-type" evidence="4">
    <location>
        <begin position="80"/>
        <end position="113"/>
    </location>
</feature>
<dbReference type="EMBL" id="JH711576">
    <property type="protein sequence ID" value="EIW83333.1"/>
    <property type="molecule type" value="Genomic_DNA"/>
</dbReference>
<dbReference type="SUPFAM" id="SSF57701">
    <property type="entry name" value="Zn2/Cys6 DNA-binding domain"/>
    <property type="match status" value="1"/>
</dbReference>
<dbReference type="AlphaFoldDB" id="A0A5M3MW11"/>
<dbReference type="Proteomes" id="UP000053558">
    <property type="component" value="Unassembled WGS sequence"/>
</dbReference>
<dbReference type="InterPro" id="IPR007219">
    <property type="entry name" value="XnlR_reg_dom"/>
</dbReference>
<feature type="compositionally biased region" description="Low complexity" evidence="3">
    <location>
        <begin position="33"/>
        <end position="50"/>
    </location>
</feature>
<evidence type="ECO:0000256" key="3">
    <source>
        <dbReference type="SAM" id="MobiDB-lite"/>
    </source>
</evidence>
<dbReference type="CDD" id="cd00067">
    <property type="entry name" value="GAL4"/>
    <property type="match status" value="1"/>
</dbReference>
<dbReference type="GeneID" id="19198337"/>
<proteinExistence type="predicted"/>
<dbReference type="GO" id="GO:0008270">
    <property type="term" value="F:zinc ion binding"/>
    <property type="evidence" value="ECO:0007669"/>
    <property type="project" value="InterPro"/>
</dbReference>
<dbReference type="RefSeq" id="XP_007767122.1">
    <property type="nucleotide sequence ID" value="XM_007768932.1"/>
</dbReference>
<feature type="region of interest" description="Disordered" evidence="3">
    <location>
        <begin position="33"/>
        <end position="72"/>
    </location>
</feature>
<dbReference type="InterPro" id="IPR050987">
    <property type="entry name" value="AtrR-like"/>
</dbReference>
<keyword evidence="1" id="KW-0479">Metal-binding</keyword>
<protein>
    <recommendedName>
        <fullName evidence="4">Zn(2)-C6 fungal-type domain-containing protein</fullName>
    </recommendedName>
</protein>
<dbReference type="InterPro" id="IPR036864">
    <property type="entry name" value="Zn2-C6_fun-type_DNA-bd_sf"/>
</dbReference>
<keyword evidence="2" id="KW-0539">Nucleus</keyword>
<evidence type="ECO:0000256" key="1">
    <source>
        <dbReference type="ARBA" id="ARBA00022723"/>
    </source>
</evidence>
<dbReference type="GO" id="GO:0006351">
    <property type="term" value="P:DNA-templated transcription"/>
    <property type="evidence" value="ECO:0007669"/>
    <property type="project" value="InterPro"/>
</dbReference>
<accession>A0A5M3MW11</accession>
<name>A0A5M3MW11_CONPW</name>
<feature type="compositionally biased region" description="Basic and acidic residues" evidence="3">
    <location>
        <begin position="161"/>
        <end position="179"/>
    </location>
</feature>
<evidence type="ECO:0000313" key="5">
    <source>
        <dbReference type="EMBL" id="EIW83333.1"/>
    </source>
</evidence>
<keyword evidence="6" id="KW-1185">Reference proteome</keyword>
<dbReference type="Gene3D" id="4.10.240.10">
    <property type="entry name" value="Zn(2)-C6 fungal-type DNA-binding domain"/>
    <property type="match status" value="1"/>
</dbReference>
<dbReference type="InterPro" id="IPR005600">
    <property type="entry name" value="Gal4_dimer_dom"/>
</dbReference>
<gene>
    <name evidence="5" type="ORF">CONPUDRAFT_102063</name>
</gene>
<feature type="region of interest" description="Disordered" evidence="3">
    <location>
        <begin position="328"/>
        <end position="362"/>
    </location>
</feature>
<dbReference type="GO" id="GO:0003677">
    <property type="term" value="F:DNA binding"/>
    <property type="evidence" value="ECO:0007669"/>
    <property type="project" value="InterPro"/>
</dbReference>
<feature type="region of interest" description="Disordered" evidence="3">
    <location>
        <begin position="1079"/>
        <end position="1105"/>
    </location>
</feature>
<feature type="compositionally biased region" description="Gly residues" evidence="3">
    <location>
        <begin position="217"/>
        <end position="227"/>
    </location>
</feature>
<dbReference type="PROSITE" id="PS50048">
    <property type="entry name" value="ZN2_CY6_FUNGAL_2"/>
    <property type="match status" value="1"/>
</dbReference>
<evidence type="ECO:0000259" key="4">
    <source>
        <dbReference type="PROSITE" id="PS50048"/>
    </source>
</evidence>
<reference evidence="6" key="1">
    <citation type="journal article" date="2012" name="Science">
        <title>The Paleozoic origin of enzymatic lignin decomposition reconstructed from 31 fungal genomes.</title>
        <authorList>
            <person name="Floudas D."/>
            <person name="Binder M."/>
            <person name="Riley R."/>
            <person name="Barry K."/>
            <person name="Blanchette R.A."/>
            <person name="Henrissat B."/>
            <person name="Martinez A.T."/>
            <person name="Otillar R."/>
            <person name="Spatafora J.W."/>
            <person name="Yadav J.S."/>
            <person name="Aerts A."/>
            <person name="Benoit I."/>
            <person name="Boyd A."/>
            <person name="Carlson A."/>
            <person name="Copeland A."/>
            <person name="Coutinho P.M."/>
            <person name="de Vries R.P."/>
            <person name="Ferreira P."/>
            <person name="Findley K."/>
            <person name="Foster B."/>
            <person name="Gaskell J."/>
            <person name="Glotzer D."/>
            <person name="Gorecki P."/>
            <person name="Heitman J."/>
            <person name="Hesse C."/>
            <person name="Hori C."/>
            <person name="Igarashi K."/>
            <person name="Jurgens J.A."/>
            <person name="Kallen N."/>
            <person name="Kersten P."/>
            <person name="Kohler A."/>
            <person name="Kuees U."/>
            <person name="Kumar T.K.A."/>
            <person name="Kuo A."/>
            <person name="LaButti K."/>
            <person name="Larrondo L.F."/>
            <person name="Lindquist E."/>
            <person name="Ling A."/>
            <person name="Lombard V."/>
            <person name="Lucas S."/>
            <person name="Lundell T."/>
            <person name="Martin R."/>
            <person name="McLaughlin D.J."/>
            <person name="Morgenstern I."/>
            <person name="Morin E."/>
            <person name="Murat C."/>
            <person name="Nagy L.G."/>
            <person name="Nolan M."/>
            <person name="Ohm R.A."/>
            <person name="Patyshakuliyeva A."/>
            <person name="Rokas A."/>
            <person name="Ruiz-Duenas F.J."/>
            <person name="Sabat G."/>
            <person name="Salamov A."/>
            <person name="Samejima M."/>
            <person name="Schmutz J."/>
            <person name="Slot J.C."/>
            <person name="St John F."/>
            <person name="Stenlid J."/>
            <person name="Sun H."/>
            <person name="Sun S."/>
            <person name="Syed K."/>
            <person name="Tsang A."/>
            <person name="Wiebenga A."/>
            <person name="Young D."/>
            <person name="Pisabarro A."/>
            <person name="Eastwood D.C."/>
            <person name="Martin F."/>
            <person name="Cullen D."/>
            <person name="Grigoriev I.V."/>
            <person name="Hibbett D.S."/>
        </authorList>
    </citation>
    <scope>NUCLEOTIDE SEQUENCE [LARGE SCALE GENOMIC DNA]</scope>
    <source>
        <strain evidence="6">RWD-64-598 SS2</strain>
    </source>
</reference>
<dbReference type="CDD" id="cd14654">
    <property type="entry name" value="ZIP_Gal4"/>
    <property type="match status" value="1"/>
</dbReference>
<dbReference type="CDD" id="cd12148">
    <property type="entry name" value="fungal_TF_MHR"/>
    <property type="match status" value="1"/>
</dbReference>
<feature type="compositionally biased region" description="Gly residues" evidence="3">
    <location>
        <begin position="331"/>
        <end position="352"/>
    </location>
</feature>
<dbReference type="SMART" id="SM00066">
    <property type="entry name" value="GAL4"/>
    <property type="match status" value="1"/>
</dbReference>
<feature type="region of interest" description="Disordered" evidence="3">
    <location>
        <begin position="980"/>
        <end position="1019"/>
    </location>
</feature>
<feature type="compositionally biased region" description="Polar residues" evidence="3">
    <location>
        <begin position="1083"/>
        <end position="1092"/>
    </location>
</feature>
<dbReference type="SMART" id="SM00906">
    <property type="entry name" value="Fungal_trans"/>
    <property type="match status" value="1"/>
</dbReference>
<evidence type="ECO:0000313" key="6">
    <source>
        <dbReference type="Proteomes" id="UP000053558"/>
    </source>
</evidence>
<comment type="caution">
    <text evidence="5">The sequence shown here is derived from an EMBL/GenBank/DDBJ whole genome shotgun (WGS) entry which is preliminary data.</text>
</comment>
<dbReference type="KEGG" id="cput:CONPUDRAFT_102063"/>
<feature type="compositionally biased region" description="Acidic residues" evidence="3">
    <location>
        <begin position="231"/>
        <end position="244"/>
    </location>
</feature>
<dbReference type="PANTHER" id="PTHR46910:SF38">
    <property type="entry name" value="ZN(2)-C6 FUNGAL-TYPE DOMAIN-CONTAINING PROTEIN"/>
    <property type="match status" value="1"/>
</dbReference>
<dbReference type="OrthoDB" id="4456959at2759"/>
<evidence type="ECO:0000256" key="2">
    <source>
        <dbReference type="ARBA" id="ARBA00023242"/>
    </source>
</evidence>
<dbReference type="OMA" id="CTYLEGS"/>
<feature type="region of interest" description="Disordered" evidence="3">
    <location>
        <begin position="150"/>
        <end position="252"/>
    </location>
</feature>
<organism evidence="5 6">
    <name type="scientific">Coniophora puteana (strain RWD-64-598)</name>
    <name type="common">Brown rot fungus</name>
    <dbReference type="NCBI Taxonomy" id="741705"/>
    <lineage>
        <taxon>Eukaryota</taxon>
        <taxon>Fungi</taxon>
        <taxon>Dikarya</taxon>
        <taxon>Basidiomycota</taxon>
        <taxon>Agaricomycotina</taxon>
        <taxon>Agaricomycetes</taxon>
        <taxon>Agaricomycetidae</taxon>
        <taxon>Boletales</taxon>
        <taxon>Coniophorineae</taxon>
        <taxon>Coniophoraceae</taxon>
        <taxon>Coniophora</taxon>
    </lineage>
</organism>
<dbReference type="InterPro" id="IPR001138">
    <property type="entry name" value="Zn2Cys6_DnaBD"/>
</dbReference>
<sequence>MHSVRPYYPSATYHHPTSNSLNIIELGDPASSSASYAASAHNNPYASSSSTLSLHQQAAAAQRHGDSPSHMYKKRKIERACDACRRRKTKCDGPRMPDNICTNCIQNRKTCSYVEASKPRGPPKAYITSLEDRLEKMEALLRRLRPEADFSSELGPPVVRDSWKSDTHPSKQHTPHEKSTSPSAPPAPPHTQRSKPSPPRAIYSVGVAGNIPPSAGHGHGTGAGGMRGDNTDDEQLSSEWDSSESEGVGELSLSRGMKRLTIRGLEAALDPDVLAHGGVGAGAGAGSIAVALGDAAHAHLMDNQVRFHGKSSAFKLIEPTRKLREEHITKVGGGGGGSGAAPGESEGGGRAGSGLSPDAGGQASVRRPEFWVVPPWELAFEGFENRLGGICLALTAEFPPDDLAESLIALFFTHINLTYPVFHQPTFERQWRAEKLHTRDPWFACLCLATFAVASRWSEDPRVLGDYHSDLPRDERHVDEATTKWQRAGWGYFNAAVDVHRDSRSLFHPPGLFEVQTMTLLGMFLHGTAFHPVAWLFVSIGLRKAQDVGAHRKKVYGARPTVEEELWKRAFWLLVLFDRIESSNIGRSCCCGEEDFDIEFPLEVDDEYWEAEDPEKAFKQPADKPSTVCAFNELLKLSKIAAYALRTIVSRFYVMLSICFLRMSVQYVLDRSKLSEASRPRWREVLTQLNNALGDWASQVPEHLKWTNNPTNELFANQSTLLYTTYYVIQIVIYRPFLPAHLNSSLNKPPHTSMPIPSIAICVNAARCCARIMRQQLSRGMNNTYNLFTTAHVGAAILLMHYWDMKWQERNRIKASSEDVKSPYTILMGELLDDINVFTGALEMVKNKWRIADLYLKNLGASMPHKSDDADYMPSSRMNDYAMQPGFSHEMPPPEYRAHPPEYRRSPPEYRGMPPPPINTYATSYEVETPQPSPHFFEHSHITRDLHWLPQWAPLPMTWADGSGQPVSQPYMGAGPMFAAQQQQQQQAQAQAHPHPPTGLSVTAKDFPVPPISGNRRQSVSSLHSIASFQSGSSSVSVGLDGQPGPVLSRQVSPHGNVYAMPPSAGGVSVPQQIPVSSARYEWTQQQQSPQDWSRDDPRWNAMQQ</sequence>
<dbReference type="PANTHER" id="PTHR46910">
    <property type="entry name" value="TRANSCRIPTION FACTOR PDR1"/>
    <property type="match status" value="1"/>
</dbReference>
<dbReference type="PROSITE" id="PS00463">
    <property type="entry name" value="ZN2_CY6_FUNGAL_1"/>
    <property type="match status" value="1"/>
</dbReference>
<dbReference type="GO" id="GO:0000981">
    <property type="term" value="F:DNA-binding transcription factor activity, RNA polymerase II-specific"/>
    <property type="evidence" value="ECO:0007669"/>
    <property type="project" value="InterPro"/>
</dbReference>
<dbReference type="Pfam" id="PF00172">
    <property type="entry name" value="Zn_clus"/>
    <property type="match status" value="1"/>
</dbReference>